<dbReference type="EMBL" id="SPHZ02000002">
    <property type="protein sequence ID" value="KAF0929940.1"/>
    <property type="molecule type" value="Genomic_DNA"/>
</dbReference>
<evidence type="ECO:0000313" key="1">
    <source>
        <dbReference type="EMBL" id="KAF0929940.1"/>
    </source>
</evidence>
<evidence type="ECO:0000313" key="2">
    <source>
        <dbReference type="Proteomes" id="UP000479710"/>
    </source>
</evidence>
<name>A0A6G1EZ65_9ORYZ</name>
<accession>A0A6G1EZ65</accession>
<organism evidence="1 2">
    <name type="scientific">Oryza meyeriana var. granulata</name>
    <dbReference type="NCBI Taxonomy" id="110450"/>
    <lineage>
        <taxon>Eukaryota</taxon>
        <taxon>Viridiplantae</taxon>
        <taxon>Streptophyta</taxon>
        <taxon>Embryophyta</taxon>
        <taxon>Tracheophyta</taxon>
        <taxon>Spermatophyta</taxon>
        <taxon>Magnoliopsida</taxon>
        <taxon>Liliopsida</taxon>
        <taxon>Poales</taxon>
        <taxon>Poaceae</taxon>
        <taxon>BOP clade</taxon>
        <taxon>Oryzoideae</taxon>
        <taxon>Oryzeae</taxon>
        <taxon>Oryzinae</taxon>
        <taxon>Oryza</taxon>
        <taxon>Oryza meyeriana</taxon>
    </lineage>
</organism>
<reference evidence="1 2" key="1">
    <citation type="submission" date="2019-11" db="EMBL/GenBank/DDBJ databases">
        <title>Whole genome sequence of Oryza granulata.</title>
        <authorList>
            <person name="Li W."/>
        </authorList>
    </citation>
    <scope>NUCLEOTIDE SEQUENCE [LARGE SCALE GENOMIC DNA]</scope>
    <source>
        <strain evidence="2">cv. Menghai</strain>
        <tissue evidence="1">Leaf</tissue>
    </source>
</reference>
<comment type="caution">
    <text evidence="1">The sequence shown here is derived from an EMBL/GenBank/DDBJ whole genome shotgun (WGS) entry which is preliminary data.</text>
</comment>
<dbReference type="AlphaFoldDB" id="A0A6G1EZ65"/>
<dbReference type="Proteomes" id="UP000479710">
    <property type="component" value="Unassembled WGS sequence"/>
</dbReference>
<proteinExistence type="predicted"/>
<keyword evidence="2" id="KW-1185">Reference proteome</keyword>
<gene>
    <name evidence="1" type="ORF">E2562_027070</name>
</gene>
<protein>
    <submittedName>
        <fullName evidence="1">Uncharacterized protein</fullName>
    </submittedName>
</protein>
<sequence>MVEEIVAEILQNGEEVPEEIRILAMEPIMFAQKYREKMSSSQGKDKTGGLTDYEIRRNANIANNSCYR</sequence>